<dbReference type="GO" id="GO:0055085">
    <property type="term" value="P:transmembrane transport"/>
    <property type="evidence" value="ECO:0007669"/>
    <property type="project" value="InterPro"/>
</dbReference>
<feature type="transmembrane region" description="Helical" evidence="7">
    <location>
        <begin position="20"/>
        <end position="46"/>
    </location>
</feature>
<keyword evidence="3" id="KW-1003">Cell membrane</keyword>
<feature type="domain" description="ABC transmembrane type-1" evidence="8">
    <location>
        <begin position="79"/>
        <end position="294"/>
    </location>
</feature>
<reference evidence="9 10" key="1">
    <citation type="journal article" date="2018" name="Nat. Biotechnol.">
        <title>A standardized bacterial taxonomy based on genome phylogeny substantially revises the tree of life.</title>
        <authorList>
            <person name="Parks D.H."/>
            <person name="Chuvochina M."/>
            <person name="Waite D.W."/>
            <person name="Rinke C."/>
            <person name="Skarshewski A."/>
            <person name="Chaumeil P.A."/>
            <person name="Hugenholtz P."/>
        </authorList>
    </citation>
    <scope>NUCLEOTIDE SEQUENCE [LARGE SCALE GENOMIC DNA]</scope>
    <source>
        <strain evidence="9">UBA11728</strain>
    </source>
</reference>
<dbReference type="InterPro" id="IPR050809">
    <property type="entry name" value="UgpAE/MalFG_permease"/>
</dbReference>
<evidence type="ECO:0000256" key="3">
    <source>
        <dbReference type="ARBA" id="ARBA00022475"/>
    </source>
</evidence>
<accession>A0A3D2X628</accession>
<gene>
    <name evidence="9" type="ORF">DHW61_09315</name>
</gene>
<comment type="subcellular location">
    <subcellularLocation>
        <location evidence="1 7">Cell membrane</location>
        <topology evidence="1 7">Multi-pass membrane protein</topology>
    </subcellularLocation>
</comment>
<keyword evidence="5 7" id="KW-1133">Transmembrane helix</keyword>
<dbReference type="PANTHER" id="PTHR43227">
    <property type="entry name" value="BLL4140 PROTEIN"/>
    <property type="match status" value="1"/>
</dbReference>
<keyword evidence="2 7" id="KW-0813">Transport</keyword>
<dbReference type="SUPFAM" id="SSF161098">
    <property type="entry name" value="MetI-like"/>
    <property type="match status" value="1"/>
</dbReference>
<dbReference type="Gene3D" id="1.10.3720.10">
    <property type="entry name" value="MetI-like"/>
    <property type="match status" value="1"/>
</dbReference>
<feature type="transmembrane region" description="Helical" evidence="7">
    <location>
        <begin position="170"/>
        <end position="190"/>
    </location>
</feature>
<evidence type="ECO:0000256" key="7">
    <source>
        <dbReference type="RuleBase" id="RU363032"/>
    </source>
</evidence>
<keyword evidence="6 7" id="KW-0472">Membrane</keyword>
<comment type="caution">
    <text evidence="9">The sequence shown here is derived from an EMBL/GenBank/DDBJ whole genome shotgun (WGS) entry which is preliminary data.</text>
</comment>
<dbReference type="Pfam" id="PF00528">
    <property type="entry name" value="BPD_transp_1"/>
    <property type="match status" value="1"/>
</dbReference>
<dbReference type="InterPro" id="IPR000515">
    <property type="entry name" value="MetI-like"/>
</dbReference>
<feature type="transmembrane region" description="Helical" evidence="7">
    <location>
        <begin position="116"/>
        <end position="136"/>
    </location>
</feature>
<dbReference type="EMBL" id="DPVV01000306">
    <property type="protein sequence ID" value="HCL02600.1"/>
    <property type="molecule type" value="Genomic_DNA"/>
</dbReference>
<dbReference type="AlphaFoldDB" id="A0A3D2X628"/>
<evidence type="ECO:0000256" key="6">
    <source>
        <dbReference type="ARBA" id="ARBA00023136"/>
    </source>
</evidence>
<feature type="transmembrane region" description="Helical" evidence="7">
    <location>
        <begin position="220"/>
        <end position="241"/>
    </location>
</feature>
<evidence type="ECO:0000256" key="1">
    <source>
        <dbReference type="ARBA" id="ARBA00004651"/>
    </source>
</evidence>
<dbReference type="InterPro" id="IPR035906">
    <property type="entry name" value="MetI-like_sf"/>
</dbReference>
<evidence type="ECO:0000256" key="2">
    <source>
        <dbReference type="ARBA" id="ARBA00022448"/>
    </source>
</evidence>
<comment type="similarity">
    <text evidence="7">Belongs to the binding-protein-dependent transport system permease family.</text>
</comment>
<sequence>MRATMSREKKHKIKNSNWQFWVIIAIPLIYAIVFAYIPMGGVILAFKDYSIKKGILGSDWVGLRYFKQFLLSPSSSKVIWNTLVLGFYSLIASFPIPILLAVGLNEIKAVKFKKTVQMVTYAPYFISTVVMVGMLMQMTDLRIGIINKLLGLFGVGPVNFFGDVNIFRGLYVWSGVWQVTGYSAIIYIAALSGVSPELKEAAIVDGASRMKRIWHVDLPAIRPTIVTMLIFACGNMINIGFDKVYLMQNSMNIARSEVIATFVYKVGLVNADYGFSTAAGLFQSLVSFLMLITVNKLSKVITETSLW</sequence>
<feature type="transmembrane region" description="Helical" evidence="7">
    <location>
        <begin position="78"/>
        <end position="104"/>
    </location>
</feature>
<dbReference type="PROSITE" id="PS50928">
    <property type="entry name" value="ABC_TM1"/>
    <property type="match status" value="1"/>
</dbReference>
<name>A0A3D2X628_9FIRM</name>
<dbReference type="CDD" id="cd06261">
    <property type="entry name" value="TM_PBP2"/>
    <property type="match status" value="1"/>
</dbReference>
<protein>
    <submittedName>
        <fullName evidence="9">Sugar ABC transporter permease</fullName>
    </submittedName>
</protein>
<evidence type="ECO:0000313" key="10">
    <source>
        <dbReference type="Proteomes" id="UP000262969"/>
    </source>
</evidence>
<evidence type="ECO:0000259" key="8">
    <source>
        <dbReference type="PROSITE" id="PS50928"/>
    </source>
</evidence>
<evidence type="ECO:0000313" key="9">
    <source>
        <dbReference type="EMBL" id="HCL02600.1"/>
    </source>
</evidence>
<evidence type="ECO:0000256" key="5">
    <source>
        <dbReference type="ARBA" id="ARBA00022989"/>
    </source>
</evidence>
<dbReference type="Proteomes" id="UP000262969">
    <property type="component" value="Unassembled WGS sequence"/>
</dbReference>
<dbReference type="PANTHER" id="PTHR43227:SF11">
    <property type="entry name" value="BLL4140 PROTEIN"/>
    <property type="match status" value="1"/>
</dbReference>
<proteinExistence type="inferred from homology"/>
<dbReference type="GO" id="GO:0005886">
    <property type="term" value="C:plasma membrane"/>
    <property type="evidence" value="ECO:0007669"/>
    <property type="project" value="UniProtKB-SubCell"/>
</dbReference>
<evidence type="ECO:0000256" key="4">
    <source>
        <dbReference type="ARBA" id="ARBA00022692"/>
    </source>
</evidence>
<organism evidence="9 10">
    <name type="scientific">Lachnoclostridium phytofermentans</name>
    <dbReference type="NCBI Taxonomy" id="66219"/>
    <lineage>
        <taxon>Bacteria</taxon>
        <taxon>Bacillati</taxon>
        <taxon>Bacillota</taxon>
        <taxon>Clostridia</taxon>
        <taxon>Lachnospirales</taxon>
        <taxon>Lachnospiraceae</taxon>
    </lineage>
</organism>
<keyword evidence="4 7" id="KW-0812">Transmembrane</keyword>